<gene>
    <name evidence="1" type="ORF">MPH_07081</name>
</gene>
<dbReference type="HOGENOM" id="CLU_1993043_0_0_1"/>
<evidence type="ECO:0000313" key="2">
    <source>
        <dbReference type="Proteomes" id="UP000007129"/>
    </source>
</evidence>
<proteinExistence type="predicted"/>
<comment type="caution">
    <text evidence="1">The sequence shown here is derived from an EMBL/GenBank/DDBJ whole genome shotgun (WGS) entry which is preliminary data.</text>
</comment>
<evidence type="ECO:0000313" key="1">
    <source>
        <dbReference type="EMBL" id="EKG15646.1"/>
    </source>
</evidence>
<dbReference type="VEuPathDB" id="FungiDB:MPH_07081"/>
<protein>
    <submittedName>
        <fullName evidence="1">Uncharacterized protein</fullName>
    </submittedName>
</protein>
<dbReference type="Proteomes" id="UP000007129">
    <property type="component" value="Unassembled WGS sequence"/>
</dbReference>
<name>K2R063_MACPH</name>
<sequence length="125" mass="14920">MHVLTSHYSDFFFCRPGMIPEWLLLRHVRMGTAHLLSLFSLHFFAFPIRFDDTKISVRSCTSRSMVMWKYSSGHCGYRCVLWKDKYIASNRSHPYRVPKTILKCTKFELRLEDTYAQPRTKLHKI</sequence>
<reference evidence="1 2" key="1">
    <citation type="journal article" date="2012" name="BMC Genomics">
        <title>Tools to kill: Genome of one of the most destructive plant pathogenic fungi Macrophomina phaseolina.</title>
        <authorList>
            <person name="Islam M.S."/>
            <person name="Haque M.S."/>
            <person name="Islam M.M."/>
            <person name="Emdad E.M."/>
            <person name="Halim A."/>
            <person name="Hossen Q.M.M."/>
            <person name="Hossain M.Z."/>
            <person name="Ahmed B."/>
            <person name="Rahim S."/>
            <person name="Rahman M.S."/>
            <person name="Alam M.M."/>
            <person name="Hou S."/>
            <person name="Wan X."/>
            <person name="Saito J.A."/>
            <person name="Alam M."/>
        </authorList>
    </citation>
    <scope>NUCLEOTIDE SEQUENCE [LARGE SCALE GENOMIC DNA]</scope>
    <source>
        <strain evidence="1 2">MS6</strain>
    </source>
</reference>
<dbReference type="AlphaFoldDB" id="K2R063"/>
<organism evidence="1 2">
    <name type="scientific">Macrophomina phaseolina (strain MS6)</name>
    <name type="common">Charcoal rot fungus</name>
    <dbReference type="NCBI Taxonomy" id="1126212"/>
    <lineage>
        <taxon>Eukaryota</taxon>
        <taxon>Fungi</taxon>
        <taxon>Dikarya</taxon>
        <taxon>Ascomycota</taxon>
        <taxon>Pezizomycotina</taxon>
        <taxon>Dothideomycetes</taxon>
        <taxon>Dothideomycetes incertae sedis</taxon>
        <taxon>Botryosphaeriales</taxon>
        <taxon>Botryosphaeriaceae</taxon>
        <taxon>Macrophomina</taxon>
    </lineage>
</organism>
<accession>K2R063</accession>
<dbReference type="EMBL" id="AHHD01000293">
    <property type="protein sequence ID" value="EKG15646.1"/>
    <property type="molecule type" value="Genomic_DNA"/>
</dbReference>
<dbReference type="InParanoid" id="K2R063"/>